<keyword evidence="5 7" id="KW-1133">Transmembrane helix</keyword>
<evidence type="ECO:0000259" key="8">
    <source>
        <dbReference type="PROSITE" id="PS50928"/>
    </source>
</evidence>
<comment type="similarity">
    <text evidence="7">Belongs to the binding-protein-dependent transport system permease family.</text>
</comment>
<dbReference type="Proteomes" id="UP000245921">
    <property type="component" value="Unassembled WGS sequence"/>
</dbReference>
<dbReference type="Gene3D" id="1.10.3720.10">
    <property type="entry name" value="MetI-like"/>
    <property type="match status" value="1"/>
</dbReference>
<feature type="transmembrane region" description="Helical" evidence="7">
    <location>
        <begin position="134"/>
        <end position="154"/>
    </location>
</feature>
<dbReference type="InterPro" id="IPR050366">
    <property type="entry name" value="BP-dependent_transpt_permease"/>
</dbReference>
<sequence>MKKNIYLKIGIFIVSSLFILMIISIFYTPYDITKMNLDKKLNSPSKEFILGTDNFGRDILSRAMKSSQTAFIVGGISVGIGLLFGVFIGAISGYIGGIVDEIIMRIMDAMMAFPGILFALLYVAIFGVGIKNTIIAIGIISIPSFARIARSGFIQHKSMDYVKTAKMSGAKTIRIIFVHILPNVISPIIVAASMGFSTAVLSEAALSYLGLGVQPPYPSWGRMLNESQIYIERAPWFALVPGILITLLVLGFNFLGDGLRDASDKRKKE</sequence>
<feature type="transmembrane region" description="Helical" evidence="7">
    <location>
        <begin position="70"/>
        <end position="97"/>
    </location>
</feature>
<evidence type="ECO:0000256" key="4">
    <source>
        <dbReference type="ARBA" id="ARBA00022692"/>
    </source>
</evidence>
<dbReference type="PANTHER" id="PTHR43386:SF1">
    <property type="entry name" value="D,D-DIPEPTIDE TRANSPORT SYSTEM PERMEASE PROTEIN DDPC-RELATED"/>
    <property type="match status" value="1"/>
</dbReference>
<dbReference type="AlphaFoldDB" id="A0AA45C5N8"/>
<keyword evidence="6 7" id="KW-0472">Membrane</keyword>
<keyword evidence="3" id="KW-1003">Cell membrane</keyword>
<dbReference type="CDD" id="cd06261">
    <property type="entry name" value="TM_PBP2"/>
    <property type="match status" value="1"/>
</dbReference>
<gene>
    <name evidence="9" type="ORF">C7380_11563</name>
</gene>
<feature type="transmembrane region" description="Helical" evidence="7">
    <location>
        <begin position="175"/>
        <end position="201"/>
    </location>
</feature>
<dbReference type="InterPro" id="IPR035906">
    <property type="entry name" value="MetI-like_sf"/>
</dbReference>
<name>A0AA45C5N8_9BACT</name>
<evidence type="ECO:0000256" key="7">
    <source>
        <dbReference type="RuleBase" id="RU363032"/>
    </source>
</evidence>
<feature type="transmembrane region" description="Helical" evidence="7">
    <location>
        <begin position="5"/>
        <end position="27"/>
    </location>
</feature>
<dbReference type="PANTHER" id="PTHR43386">
    <property type="entry name" value="OLIGOPEPTIDE TRANSPORT SYSTEM PERMEASE PROTEIN APPC"/>
    <property type="match status" value="1"/>
</dbReference>
<dbReference type="GO" id="GO:0005886">
    <property type="term" value="C:plasma membrane"/>
    <property type="evidence" value="ECO:0007669"/>
    <property type="project" value="UniProtKB-SubCell"/>
</dbReference>
<evidence type="ECO:0000256" key="5">
    <source>
        <dbReference type="ARBA" id="ARBA00022989"/>
    </source>
</evidence>
<evidence type="ECO:0000256" key="6">
    <source>
        <dbReference type="ARBA" id="ARBA00023136"/>
    </source>
</evidence>
<organism evidence="9 10">
    <name type="scientific">Oceanotoga teriensis</name>
    <dbReference type="NCBI Taxonomy" id="515440"/>
    <lineage>
        <taxon>Bacteria</taxon>
        <taxon>Thermotogati</taxon>
        <taxon>Thermotogota</taxon>
        <taxon>Thermotogae</taxon>
        <taxon>Petrotogales</taxon>
        <taxon>Petrotogaceae</taxon>
        <taxon>Oceanotoga</taxon>
    </lineage>
</organism>
<dbReference type="GO" id="GO:0055085">
    <property type="term" value="P:transmembrane transport"/>
    <property type="evidence" value="ECO:0007669"/>
    <property type="project" value="InterPro"/>
</dbReference>
<keyword evidence="10" id="KW-1185">Reference proteome</keyword>
<keyword evidence="4 7" id="KW-0812">Transmembrane</keyword>
<dbReference type="PROSITE" id="PS50928">
    <property type="entry name" value="ABC_TM1"/>
    <property type="match status" value="1"/>
</dbReference>
<evidence type="ECO:0000256" key="3">
    <source>
        <dbReference type="ARBA" id="ARBA00022475"/>
    </source>
</evidence>
<feature type="transmembrane region" description="Helical" evidence="7">
    <location>
        <begin position="236"/>
        <end position="256"/>
    </location>
</feature>
<dbReference type="SUPFAM" id="SSF161098">
    <property type="entry name" value="MetI-like"/>
    <property type="match status" value="1"/>
</dbReference>
<dbReference type="EMBL" id="QGGI01000015">
    <property type="protein sequence ID" value="PWJ89337.1"/>
    <property type="molecule type" value="Genomic_DNA"/>
</dbReference>
<comment type="caution">
    <text evidence="9">The sequence shown here is derived from an EMBL/GenBank/DDBJ whole genome shotgun (WGS) entry which is preliminary data.</text>
</comment>
<dbReference type="Pfam" id="PF00528">
    <property type="entry name" value="BPD_transp_1"/>
    <property type="match status" value="1"/>
</dbReference>
<comment type="subcellular location">
    <subcellularLocation>
        <location evidence="1 7">Cell membrane</location>
        <topology evidence="1 7">Multi-pass membrane protein</topology>
    </subcellularLocation>
</comment>
<evidence type="ECO:0000256" key="1">
    <source>
        <dbReference type="ARBA" id="ARBA00004651"/>
    </source>
</evidence>
<feature type="domain" description="ABC transmembrane type-1" evidence="8">
    <location>
        <begin position="67"/>
        <end position="256"/>
    </location>
</feature>
<proteinExistence type="inferred from homology"/>
<protein>
    <submittedName>
        <fullName evidence="9">Peptide/nickel transport system permease protein</fullName>
    </submittedName>
</protein>
<reference evidence="9 10" key="1">
    <citation type="submission" date="2018-05" db="EMBL/GenBank/DDBJ databases">
        <title>Genomic Encyclopedia of Type Strains, Phase IV (KMG-IV): sequencing the most valuable type-strain genomes for metagenomic binning, comparative biology and taxonomic classification.</title>
        <authorList>
            <person name="Goeker M."/>
        </authorList>
    </citation>
    <scope>NUCLEOTIDE SEQUENCE [LARGE SCALE GENOMIC DNA]</scope>
    <source>
        <strain evidence="9 10">DSM 24906</strain>
    </source>
</reference>
<keyword evidence="2 7" id="KW-0813">Transport</keyword>
<evidence type="ECO:0000313" key="10">
    <source>
        <dbReference type="Proteomes" id="UP000245921"/>
    </source>
</evidence>
<evidence type="ECO:0000256" key="2">
    <source>
        <dbReference type="ARBA" id="ARBA00022448"/>
    </source>
</evidence>
<accession>A0AA45C5N8</accession>
<dbReference type="InterPro" id="IPR000515">
    <property type="entry name" value="MetI-like"/>
</dbReference>
<feature type="transmembrane region" description="Helical" evidence="7">
    <location>
        <begin position="109"/>
        <end position="128"/>
    </location>
</feature>
<evidence type="ECO:0000313" key="9">
    <source>
        <dbReference type="EMBL" id="PWJ89337.1"/>
    </source>
</evidence>